<keyword evidence="2" id="KW-1185">Reference proteome</keyword>
<reference evidence="1 2" key="1">
    <citation type="journal article" date="2022" name="Genome Biol. Evol.">
        <title>The Spruce Budworm Genome: Reconstructing the Evolutionary History of Antifreeze Proteins.</title>
        <authorList>
            <person name="Beliveau C."/>
            <person name="Gagne P."/>
            <person name="Picq S."/>
            <person name="Vernygora O."/>
            <person name="Keeling C.I."/>
            <person name="Pinkney K."/>
            <person name="Doucet D."/>
            <person name="Wen F."/>
            <person name="Johnston J.S."/>
            <person name="Maaroufi H."/>
            <person name="Boyle B."/>
            <person name="Laroche J."/>
            <person name="Dewar K."/>
            <person name="Juretic N."/>
            <person name="Blackburn G."/>
            <person name="Nisole A."/>
            <person name="Brunet B."/>
            <person name="Brandao M."/>
            <person name="Lumley L."/>
            <person name="Duan J."/>
            <person name="Quan G."/>
            <person name="Lucarotti C.J."/>
            <person name="Roe A.D."/>
            <person name="Sperling F.A.H."/>
            <person name="Levesque R.C."/>
            <person name="Cusson M."/>
        </authorList>
    </citation>
    <scope>NUCLEOTIDE SEQUENCE [LARGE SCALE GENOMIC DNA]</scope>
    <source>
        <strain evidence="1">Glfc:IPQL:Cfum</strain>
    </source>
</reference>
<name>A0ACC0KIL5_CHOFU</name>
<evidence type="ECO:0000313" key="1">
    <source>
        <dbReference type="EMBL" id="KAI8436041.1"/>
    </source>
</evidence>
<organism evidence="1 2">
    <name type="scientific">Choristoneura fumiferana</name>
    <name type="common">Spruce budworm moth</name>
    <name type="synonym">Archips fumiferana</name>
    <dbReference type="NCBI Taxonomy" id="7141"/>
    <lineage>
        <taxon>Eukaryota</taxon>
        <taxon>Metazoa</taxon>
        <taxon>Ecdysozoa</taxon>
        <taxon>Arthropoda</taxon>
        <taxon>Hexapoda</taxon>
        <taxon>Insecta</taxon>
        <taxon>Pterygota</taxon>
        <taxon>Neoptera</taxon>
        <taxon>Endopterygota</taxon>
        <taxon>Lepidoptera</taxon>
        <taxon>Glossata</taxon>
        <taxon>Ditrysia</taxon>
        <taxon>Tortricoidea</taxon>
        <taxon>Tortricidae</taxon>
        <taxon>Tortricinae</taxon>
        <taxon>Choristoneura</taxon>
    </lineage>
</organism>
<dbReference type="Proteomes" id="UP001064048">
    <property type="component" value="Chromosome 6"/>
</dbReference>
<accession>A0ACC0KIL5</accession>
<gene>
    <name evidence="1" type="ORF">MSG28_004168</name>
</gene>
<dbReference type="EMBL" id="CM046106">
    <property type="protein sequence ID" value="KAI8436041.1"/>
    <property type="molecule type" value="Genomic_DNA"/>
</dbReference>
<evidence type="ECO:0000313" key="2">
    <source>
        <dbReference type="Proteomes" id="UP001064048"/>
    </source>
</evidence>
<comment type="caution">
    <text evidence="1">The sequence shown here is derived from an EMBL/GenBank/DDBJ whole genome shotgun (WGS) entry which is preliminary data.</text>
</comment>
<sequence>MTEYKYNKYVDQLKQLDILTKMEKAQEWLRRRETEEPLPNQGGHALPYSMILGQEFLQHCVVLMENNDVSLKPVCNVEQLTPKKEFKEQT</sequence>
<proteinExistence type="predicted"/>
<protein>
    <submittedName>
        <fullName evidence="1">Uncharacterized protein</fullName>
    </submittedName>
</protein>